<sequence>MLYLLLVFYILLAGLFFVRWLDFFVEDEEMSPQMRSLSTFILVLATILWPITVPFAYLELLKFHKKNKQLINLLLDLSNSKELDDINSKKNLTDSLSFSISNSSKFQKEKN</sequence>
<name>A0A3S1CD47_9CYAN</name>
<dbReference type="OrthoDB" id="531764at2"/>
<organism evidence="2 3">
    <name type="scientific">Dulcicalothrix desertica PCC 7102</name>
    <dbReference type="NCBI Taxonomy" id="232991"/>
    <lineage>
        <taxon>Bacteria</taxon>
        <taxon>Bacillati</taxon>
        <taxon>Cyanobacteriota</taxon>
        <taxon>Cyanophyceae</taxon>
        <taxon>Nostocales</taxon>
        <taxon>Calotrichaceae</taxon>
        <taxon>Dulcicalothrix</taxon>
    </lineage>
</organism>
<accession>A0A3S1CD47</accession>
<comment type="caution">
    <text evidence="2">The sequence shown here is derived from an EMBL/GenBank/DDBJ whole genome shotgun (WGS) entry which is preliminary data.</text>
</comment>
<dbReference type="AlphaFoldDB" id="A0A3S1CD47"/>
<gene>
    <name evidence="2" type="ORF">DSM106972_078450</name>
</gene>
<evidence type="ECO:0000313" key="2">
    <source>
        <dbReference type="EMBL" id="RUS99403.1"/>
    </source>
</evidence>
<reference evidence="2" key="1">
    <citation type="submission" date="2018-12" db="EMBL/GenBank/DDBJ databases">
        <authorList>
            <person name="Will S."/>
            <person name="Neumann-Schaal M."/>
            <person name="Henke P."/>
        </authorList>
    </citation>
    <scope>NUCLEOTIDE SEQUENCE</scope>
    <source>
        <strain evidence="2">PCC 7102</strain>
    </source>
</reference>
<dbReference type="Proteomes" id="UP000271624">
    <property type="component" value="Unassembled WGS sequence"/>
</dbReference>
<keyword evidence="1" id="KW-0812">Transmembrane</keyword>
<proteinExistence type="predicted"/>
<dbReference type="EMBL" id="RSCL01000026">
    <property type="protein sequence ID" value="RUS99403.1"/>
    <property type="molecule type" value="Genomic_DNA"/>
</dbReference>
<feature type="transmembrane region" description="Helical" evidence="1">
    <location>
        <begin position="6"/>
        <end position="25"/>
    </location>
</feature>
<reference evidence="2" key="2">
    <citation type="journal article" date="2019" name="Genome Biol. Evol.">
        <title>Day and night: Metabolic profiles and evolutionary relationships of six axenic non-marine cyanobacteria.</title>
        <authorList>
            <person name="Will S.E."/>
            <person name="Henke P."/>
            <person name="Boedeker C."/>
            <person name="Huang S."/>
            <person name="Brinkmann H."/>
            <person name="Rohde M."/>
            <person name="Jarek M."/>
            <person name="Friedl T."/>
            <person name="Seufert S."/>
            <person name="Schumacher M."/>
            <person name="Overmann J."/>
            <person name="Neumann-Schaal M."/>
            <person name="Petersen J."/>
        </authorList>
    </citation>
    <scope>NUCLEOTIDE SEQUENCE [LARGE SCALE GENOMIC DNA]</scope>
    <source>
        <strain evidence="2">PCC 7102</strain>
    </source>
</reference>
<dbReference type="RefSeq" id="WP_127085905.1">
    <property type="nucleotide sequence ID" value="NZ_RSCL01000026.1"/>
</dbReference>
<protein>
    <submittedName>
        <fullName evidence="2">Uncharacterized protein</fullName>
    </submittedName>
</protein>
<evidence type="ECO:0000256" key="1">
    <source>
        <dbReference type="SAM" id="Phobius"/>
    </source>
</evidence>
<feature type="transmembrane region" description="Helical" evidence="1">
    <location>
        <begin position="37"/>
        <end position="58"/>
    </location>
</feature>
<keyword evidence="3" id="KW-1185">Reference proteome</keyword>
<keyword evidence="1" id="KW-1133">Transmembrane helix</keyword>
<keyword evidence="1" id="KW-0472">Membrane</keyword>
<evidence type="ECO:0000313" key="3">
    <source>
        <dbReference type="Proteomes" id="UP000271624"/>
    </source>
</evidence>